<accession>A0ABQ3UXQ8</accession>
<name>A0ABQ3UXQ8_9CHLR</name>
<evidence type="ECO:0000256" key="4">
    <source>
        <dbReference type="PROSITE-ProRule" id="PRU00335"/>
    </source>
</evidence>
<evidence type="ECO:0000259" key="6">
    <source>
        <dbReference type="PROSITE" id="PS50977"/>
    </source>
</evidence>
<evidence type="ECO:0000256" key="3">
    <source>
        <dbReference type="ARBA" id="ARBA00023163"/>
    </source>
</evidence>
<evidence type="ECO:0000256" key="1">
    <source>
        <dbReference type="ARBA" id="ARBA00023015"/>
    </source>
</evidence>
<dbReference type="PRINTS" id="PR00455">
    <property type="entry name" value="HTHTETR"/>
</dbReference>
<comment type="caution">
    <text evidence="7">The sequence shown here is derived from an EMBL/GenBank/DDBJ whole genome shotgun (WGS) entry which is preliminary data.</text>
</comment>
<keyword evidence="3" id="KW-0804">Transcription</keyword>
<organism evidence="7 8">
    <name type="scientific">Ktedonobacter robiniae</name>
    <dbReference type="NCBI Taxonomy" id="2778365"/>
    <lineage>
        <taxon>Bacteria</taxon>
        <taxon>Bacillati</taxon>
        <taxon>Chloroflexota</taxon>
        <taxon>Ktedonobacteria</taxon>
        <taxon>Ktedonobacterales</taxon>
        <taxon>Ktedonobacteraceae</taxon>
        <taxon>Ktedonobacter</taxon>
    </lineage>
</organism>
<dbReference type="Pfam" id="PF17754">
    <property type="entry name" value="TetR_C_14"/>
    <property type="match status" value="1"/>
</dbReference>
<gene>
    <name evidence="7" type="ORF">KSB_58070</name>
</gene>
<feature type="region of interest" description="Disordered" evidence="5">
    <location>
        <begin position="1"/>
        <end position="21"/>
    </location>
</feature>
<evidence type="ECO:0000256" key="5">
    <source>
        <dbReference type="SAM" id="MobiDB-lite"/>
    </source>
</evidence>
<dbReference type="InterPro" id="IPR009057">
    <property type="entry name" value="Homeodomain-like_sf"/>
</dbReference>
<keyword evidence="1" id="KW-0805">Transcription regulation</keyword>
<sequence length="208" mass="23688">MNGMASSLHDESQQMSLRERKKRLAQATIEEAALRLFQQQGYERTSIQDIAEAVMMSPRTFFRYFASKEEVLFGPMHAALSDGLRFLQHTAPTESPHAALRATFEYLASRYQQQRASFLLRYQVAVQTPSIASVYLYALMETEPALCDALCSRLESAPNRHEIRFLVAIYMTALRVALEEWLEQEARGDLVSLLHGYLDAFSSLPHHA</sequence>
<reference evidence="7 8" key="1">
    <citation type="journal article" date="2021" name="Int. J. Syst. Evol. Microbiol.">
        <title>Reticulibacter mediterranei gen. nov., sp. nov., within the new family Reticulibacteraceae fam. nov., and Ktedonospora formicarum gen. nov., sp. nov., Ktedonobacter robiniae sp. nov., Dictyobacter formicarum sp. nov. and Dictyobacter arantiisoli sp. nov., belonging to the class Ktedonobacteria.</title>
        <authorList>
            <person name="Yabe S."/>
            <person name="Zheng Y."/>
            <person name="Wang C.M."/>
            <person name="Sakai Y."/>
            <person name="Abe K."/>
            <person name="Yokota A."/>
            <person name="Donadio S."/>
            <person name="Cavaletti L."/>
            <person name="Monciardini P."/>
        </authorList>
    </citation>
    <scope>NUCLEOTIDE SEQUENCE [LARGE SCALE GENOMIC DNA]</scope>
    <source>
        <strain evidence="7 8">SOSP1-30</strain>
    </source>
</reference>
<keyword evidence="2 4" id="KW-0238">DNA-binding</keyword>
<dbReference type="Gene3D" id="1.10.10.60">
    <property type="entry name" value="Homeodomain-like"/>
    <property type="match status" value="1"/>
</dbReference>
<evidence type="ECO:0000313" key="7">
    <source>
        <dbReference type="EMBL" id="GHO57332.1"/>
    </source>
</evidence>
<keyword evidence="8" id="KW-1185">Reference proteome</keyword>
<dbReference type="InterPro" id="IPR041347">
    <property type="entry name" value="MftR_C"/>
</dbReference>
<proteinExistence type="predicted"/>
<feature type="DNA-binding region" description="H-T-H motif" evidence="4">
    <location>
        <begin position="46"/>
        <end position="65"/>
    </location>
</feature>
<dbReference type="Pfam" id="PF00440">
    <property type="entry name" value="TetR_N"/>
    <property type="match status" value="1"/>
</dbReference>
<evidence type="ECO:0000313" key="8">
    <source>
        <dbReference type="Proteomes" id="UP000654345"/>
    </source>
</evidence>
<protein>
    <submittedName>
        <fullName evidence="7">TetR family transcriptional regulator</fullName>
    </submittedName>
</protein>
<dbReference type="Gene3D" id="1.10.357.10">
    <property type="entry name" value="Tetracycline Repressor, domain 2"/>
    <property type="match status" value="1"/>
</dbReference>
<dbReference type="PANTHER" id="PTHR30055">
    <property type="entry name" value="HTH-TYPE TRANSCRIPTIONAL REGULATOR RUTR"/>
    <property type="match status" value="1"/>
</dbReference>
<dbReference type="PANTHER" id="PTHR30055:SF238">
    <property type="entry name" value="MYCOFACTOCIN BIOSYNTHESIS TRANSCRIPTIONAL REGULATOR MFTR-RELATED"/>
    <property type="match status" value="1"/>
</dbReference>
<dbReference type="InterPro" id="IPR050109">
    <property type="entry name" value="HTH-type_TetR-like_transc_reg"/>
</dbReference>
<dbReference type="EMBL" id="BNJG01000002">
    <property type="protein sequence ID" value="GHO57332.1"/>
    <property type="molecule type" value="Genomic_DNA"/>
</dbReference>
<evidence type="ECO:0000256" key="2">
    <source>
        <dbReference type="ARBA" id="ARBA00023125"/>
    </source>
</evidence>
<dbReference type="SUPFAM" id="SSF46689">
    <property type="entry name" value="Homeodomain-like"/>
    <property type="match status" value="1"/>
</dbReference>
<dbReference type="Proteomes" id="UP000654345">
    <property type="component" value="Unassembled WGS sequence"/>
</dbReference>
<feature type="domain" description="HTH tetR-type" evidence="6">
    <location>
        <begin position="23"/>
        <end position="83"/>
    </location>
</feature>
<dbReference type="PROSITE" id="PS50977">
    <property type="entry name" value="HTH_TETR_2"/>
    <property type="match status" value="1"/>
</dbReference>
<dbReference type="InterPro" id="IPR001647">
    <property type="entry name" value="HTH_TetR"/>
</dbReference>